<keyword evidence="5" id="KW-1185">Reference proteome</keyword>
<comment type="similarity">
    <text evidence="2">Belongs to the carbon-nitrogen hydrolase superfamily.</text>
</comment>
<reference evidence="4" key="1">
    <citation type="submission" date="2020-08" db="EMBL/GenBank/DDBJ databases">
        <title>Novel species isolated from subtropical streams in China.</title>
        <authorList>
            <person name="Lu H."/>
        </authorList>
    </citation>
    <scope>NUCLEOTIDE SEQUENCE</scope>
    <source>
        <strain evidence="4">CY7W</strain>
    </source>
</reference>
<keyword evidence="1 4" id="KW-0378">Hydrolase</keyword>
<sequence length="301" mass="33474">MKSRLITVAAIQMHSRDWNLEANIDRAMGLIRQAAASGANLVVCPELFMNPYFCIDENSEHFDLAEPLECNEKLSRFGRLAGELGIVLPVGFFERAGNAFYNSLVMFDADGSRLGVYRKTHIPDNPGYSEKYYFNPGDTGFKVWSTKFGRIGVGICWDQWFPESARSMALMGAEILCYPTIIGSNPARPDSDCSDHWQRTMQGHAAANALPLICANRIGTETGKGNIAHRPLEVTFHGRSFIADATGGKIAEAGRENESILLHTFDLDECRHFREEWGFFRDRRPSMYGTIGTCDGSSPGN</sequence>
<dbReference type="InterPro" id="IPR036526">
    <property type="entry name" value="C-N_Hydrolase_sf"/>
</dbReference>
<dbReference type="AlphaFoldDB" id="A0A923IBR5"/>
<dbReference type="GO" id="GO:0033388">
    <property type="term" value="P:putrescine biosynthetic process from arginine"/>
    <property type="evidence" value="ECO:0007669"/>
    <property type="project" value="TreeGrafter"/>
</dbReference>
<dbReference type="InterPro" id="IPR003010">
    <property type="entry name" value="C-N_Hydrolase"/>
</dbReference>
<comment type="caution">
    <text evidence="4">The sequence shown here is derived from an EMBL/GenBank/DDBJ whole genome shotgun (WGS) entry which is preliminary data.</text>
</comment>
<evidence type="ECO:0000259" key="3">
    <source>
        <dbReference type="PROSITE" id="PS50263"/>
    </source>
</evidence>
<accession>A0A923IBR5</accession>
<dbReference type="GO" id="GO:0050126">
    <property type="term" value="F:N-carbamoylputrescine amidase activity"/>
    <property type="evidence" value="ECO:0007669"/>
    <property type="project" value="UniProtKB-EC"/>
</dbReference>
<dbReference type="RefSeq" id="WP_186882709.1">
    <property type="nucleotide sequence ID" value="NZ_JACOGG010000041.1"/>
</dbReference>
<dbReference type="Gene3D" id="3.60.110.10">
    <property type="entry name" value="Carbon-nitrogen hydrolase"/>
    <property type="match status" value="1"/>
</dbReference>
<dbReference type="InterPro" id="IPR017755">
    <property type="entry name" value="N-carbamoylputrescine_amidase"/>
</dbReference>
<dbReference type="PROSITE" id="PS50263">
    <property type="entry name" value="CN_HYDROLASE"/>
    <property type="match status" value="1"/>
</dbReference>
<dbReference type="SUPFAM" id="SSF56317">
    <property type="entry name" value="Carbon-nitrogen hydrolase"/>
    <property type="match status" value="1"/>
</dbReference>
<name>A0A923IBR5_9BURK</name>
<dbReference type="CDD" id="cd07573">
    <property type="entry name" value="CPA"/>
    <property type="match status" value="1"/>
</dbReference>
<gene>
    <name evidence="4" type="primary">aguB</name>
    <name evidence="4" type="ORF">H8K47_17885</name>
</gene>
<evidence type="ECO:0000256" key="1">
    <source>
        <dbReference type="ARBA" id="ARBA00022801"/>
    </source>
</evidence>
<feature type="domain" description="CN hydrolase" evidence="3">
    <location>
        <begin position="6"/>
        <end position="267"/>
    </location>
</feature>
<protein>
    <submittedName>
        <fullName evidence="4">N-carbamoylputrescine amidase</fullName>
        <ecNumber evidence="4">3.5.1.53</ecNumber>
    </submittedName>
</protein>
<dbReference type="PANTHER" id="PTHR43674:SF2">
    <property type="entry name" value="BETA-UREIDOPROPIONASE"/>
    <property type="match status" value="1"/>
</dbReference>
<proteinExistence type="inferred from homology"/>
<evidence type="ECO:0000256" key="2">
    <source>
        <dbReference type="ARBA" id="ARBA00034122"/>
    </source>
</evidence>
<dbReference type="NCBIfam" id="TIGR03381">
    <property type="entry name" value="agmatine_aguB"/>
    <property type="match status" value="1"/>
</dbReference>
<evidence type="ECO:0000313" key="5">
    <source>
        <dbReference type="Proteomes" id="UP000612361"/>
    </source>
</evidence>
<dbReference type="Pfam" id="PF00795">
    <property type="entry name" value="CN_hydrolase"/>
    <property type="match status" value="1"/>
</dbReference>
<dbReference type="PANTHER" id="PTHR43674">
    <property type="entry name" value="NITRILASE C965.09-RELATED"/>
    <property type="match status" value="1"/>
</dbReference>
<dbReference type="Proteomes" id="UP000612361">
    <property type="component" value="Unassembled WGS sequence"/>
</dbReference>
<organism evidence="4 5">
    <name type="scientific">Undibacterium rugosum</name>
    <dbReference type="NCBI Taxonomy" id="2762291"/>
    <lineage>
        <taxon>Bacteria</taxon>
        <taxon>Pseudomonadati</taxon>
        <taxon>Pseudomonadota</taxon>
        <taxon>Betaproteobacteria</taxon>
        <taxon>Burkholderiales</taxon>
        <taxon>Oxalobacteraceae</taxon>
        <taxon>Undibacterium</taxon>
    </lineage>
</organism>
<dbReference type="InterPro" id="IPR050345">
    <property type="entry name" value="Aliph_Amidase/BUP"/>
</dbReference>
<evidence type="ECO:0000313" key="4">
    <source>
        <dbReference type="EMBL" id="MBC3937228.1"/>
    </source>
</evidence>
<dbReference type="EMBL" id="JACOGG010000041">
    <property type="protein sequence ID" value="MBC3937228.1"/>
    <property type="molecule type" value="Genomic_DNA"/>
</dbReference>
<dbReference type="EC" id="3.5.1.53" evidence="4"/>